<evidence type="ECO:0000313" key="1">
    <source>
        <dbReference type="EMBL" id="KAG0723793.1"/>
    </source>
</evidence>
<protein>
    <submittedName>
        <fullName evidence="1">Uncharacterized protein</fullName>
    </submittedName>
</protein>
<sequence length="104" mass="11763">MMRREDEDEEEEEEDTDKVKVLDVDGTILRDYFTPGVEGEVPLASYVRAPTRRCLITGGNAAGEALLLTLKPEVIRSVTQTYEACQALFREHDLHNLNPRGRAM</sequence>
<name>A0A8J4YBW4_CHIOP</name>
<proteinExistence type="predicted"/>
<dbReference type="AlphaFoldDB" id="A0A8J4YBW4"/>
<keyword evidence="2" id="KW-1185">Reference proteome</keyword>
<dbReference type="Proteomes" id="UP000770661">
    <property type="component" value="Unassembled WGS sequence"/>
</dbReference>
<evidence type="ECO:0000313" key="2">
    <source>
        <dbReference type="Proteomes" id="UP000770661"/>
    </source>
</evidence>
<organism evidence="1 2">
    <name type="scientific">Chionoecetes opilio</name>
    <name type="common">Atlantic snow crab</name>
    <name type="synonym">Cancer opilio</name>
    <dbReference type="NCBI Taxonomy" id="41210"/>
    <lineage>
        <taxon>Eukaryota</taxon>
        <taxon>Metazoa</taxon>
        <taxon>Ecdysozoa</taxon>
        <taxon>Arthropoda</taxon>
        <taxon>Crustacea</taxon>
        <taxon>Multicrustacea</taxon>
        <taxon>Malacostraca</taxon>
        <taxon>Eumalacostraca</taxon>
        <taxon>Eucarida</taxon>
        <taxon>Decapoda</taxon>
        <taxon>Pleocyemata</taxon>
        <taxon>Brachyura</taxon>
        <taxon>Eubrachyura</taxon>
        <taxon>Majoidea</taxon>
        <taxon>Majidae</taxon>
        <taxon>Chionoecetes</taxon>
    </lineage>
</organism>
<gene>
    <name evidence="1" type="ORF">GWK47_041929</name>
</gene>
<comment type="caution">
    <text evidence="1">The sequence shown here is derived from an EMBL/GenBank/DDBJ whole genome shotgun (WGS) entry which is preliminary data.</text>
</comment>
<accession>A0A8J4YBW4</accession>
<dbReference type="EMBL" id="JACEEZ010007715">
    <property type="protein sequence ID" value="KAG0723793.1"/>
    <property type="molecule type" value="Genomic_DNA"/>
</dbReference>
<reference evidence="1" key="1">
    <citation type="submission" date="2020-07" db="EMBL/GenBank/DDBJ databases">
        <title>The High-quality genome of the commercially important snow crab, Chionoecetes opilio.</title>
        <authorList>
            <person name="Jeong J.-H."/>
            <person name="Ryu S."/>
        </authorList>
    </citation>
    <scope>NUCLEOTIDE SEQUENCE</scope>
    <source>
        <strain evidence="1">MADBK_172401_WGS</strain>
        <tissue evidence="1">Digestive gland</tissue>
    </source>
</reference>